<dbReference type="Pfam" id="PF04391">
    <property type="entry name" value="DUF533"/>
    <property type="match status" value="1"/>
</dbReference>
<dbReference type="EMBL" id="JAIWIU010000001">
    <property type="protein sequence ID" value="MCA2014502.1"/>
    <property type="molecule type" value="Genomic_DNA"/>
</dbReference>
<evidence type="ECO:0000313" key="1">
    <source>
        <dbReference type="EMBL" id="MCA2014502.1"/>
    </source>
</evidence>
<name>A0ABS7YHH7_9VIBR</name>
<organism evidence="1 2">
    <name type="scientific">Vibrio tritonius</name>
    <dbReference type="NCBI Taxonomy" id="1435069"/>
    <lineage>
        <taxon>Bacteria</taxon>
        <taxon>Pseudomonadati</taxon>
        <taxon>Pseudomonadota</taxon>
        <taxon>Gammaproteobacteria</taxon>
        <taxon>Vibrionales</taxon>
        <taxon>Vibrionaceae</taxon>
        <taxon>Vibrio</taxon>
    </lineage>
</organism>
<keyword evidence="2" id="KW-1185">Reference proteome</keyword>
<dbReference type="RefSeq" id="WP_225249154.1">
    <property type="nucleotide sequence ID" value="NZ_JAIWIU010000001.1"/>
</dbReference>
<gene>
    <name evidence="1" type="ORF">LDJ79_00165</name>
</gene>
<dbReference type="InterPro" id="IPR029024">
    <property type="entry name" value="TerB-like"/>
</dbReference>
<protein>
    <submittedName>
        <fullName evidence="1">Tellurite resistance TerB family protein</fullName>
    </submittedName>
</protein>
<dbReference type="Proteomes" id="UP001199044">
    <property type="component" value="Unassembled WGS sequence"/>
</dbReference>
<comment type="caution">
    <text evidence="1">The sequence shown here is derived from an EMBL/GenBank/DDBJ whole genome shotgun (WGS) entry which is preliminary data.</text>
</comment>
<sequence length="217" mass="23333">MDLKQLLNQALNSDLVQQGRQKVSQVSQNTDSNQLKTLGLGAAGGGLIGLLMGSKKSKKWGGTVLKVGGVTALGALAYKLYNDHQKKQTQPAPAIEFDETNPRHELLILKAIIAAAKADGHVDQTEMAQIEEAMQALGADSSVQTLVEQEMAKPSDPSEIASLAQSPAQAAEIYLASLVVIDEQNFMEKAYLEELAKQLKLDPELVASLKEQVKNNN</sequence>
<reference evidence="2" key="1">
    <citation type="submission" date="2023-07" db="EMBL/GenBank/DDBJ databases">
        <title>Molecular identification of indigenous halophilic bacteria isolated from red sea cost, biodegradation of synthetic dyes and assessment of degraded metabolite toxicity.</title>
        <authorList>
            <person name="Chaieb K."/>
            <person name="Altayb H.N."/>
        </authorList>
    </citation>
    <scope>NUCLEOTIDE SEQUENCE [LARGE SCALE GENOMIC DNA]</scope>
    <source>
        <strain evidence="2">K20</strain>
    </source>
</reference>
<dbReference type="SUPFAM" id="SSF158682">
    <property type="entry name" value="TerB-like"/>
    <property type="match status" value="1"/>
</dbReference>
<accession>A0ABS7YHH7</accession>
<dbReference type="CDD" id="cd07178">
    <property type="entry name" value="terB_like_YebE"/>
    <property type="match status" value="1"/>
</dbReference>
<dbReference type="InterPro" id="IPR007486">
    <property type="entry name" value="YebE"/>
</dbReference>
<evidence type="ECO:0000313" key="2">
    <source>
        <dbReference type="Proteomes" id="UP001199044"/>
    </source>
</evidence>
<proteinExistence type="predicted"/>
<dbReference type="Gene3D" id="1.10.3680.10">
    <property type="entry name" value="TerB-like"/>
    <property type="match status" value="1"/>
</dbReference>